<feature type="transmembrane region" description="Helical" evidence="2">
    <location>
        <begin position="20"/>
        <end position="38"/>
    </location>
</feature>
<name>A0A7C9ANC2_OPUST</name>
<protein>
    <recommendedName>
        <fullName evidence="4">Protein PHLOEM PROTEIN 2-LIKE A10</fullName>
    </recommendedName>
</protein>
<dbReference type="PANTHER" id="PTHR21477">
    <property type="entry name" value="ZGC:172139"/>
    <property type="match status" value="1"/>
</dbReference>
<evidence type="ECO:0008006" key="4">
    <source>
        <dbReference type="Google" id="ProtNLM"/>
    </source>
</evidence>
<dbReference type="PANTHER" id="PTHR21477:SF12">
    <property type="entry name" value="PROTEIN PHLOEM PROTEIN 2-LIKE A10"/>
    <property type="match status" value="1"/>
</dbReference>
<feature type="region of interest" description="Disordered" evidence="1">
    <location>
        <begin position="280"/>
        <end position="305"/>
    </location>
</feature>
<evidence type="ECO:0000313" key="3">
    <source>
        <dbReference type="EMBL" id="MBA4672752.1"/>
    </source>
</evidence>
<dbReference type="EMBL" id="GISG01256383">
    <property type="protein sequence ID" value="MBA4672752.1"/>
    <property type="molecule type" value="Transcribed_RNA"/>
</dbReference>
<reference evidence="3" key="1">
    <citation type="journal article" date="2013" name="J. Plant Res.">
        <title>Effect of fungi and light on seed germination of three Opuntia species from semiarid lands of central Mexico.</title>
        <authorList>
            <person name="Delgado-Sanchez P."/>
            <person name="Jimenez-Bremont J.F."/>
            <person name="Guerrero-Gonzalez Mde L."/>
            <person name="Flores J."/>
        </authorList>
    </citation>
    <scope>NUCLEOTIDE SEQUENCE</scope>
    <source>
        <tissue evidence="3">Cladode</tissue>
    </source>
</reference>
<keyword evidence="2" id="KW-0472">Membrane</keyword>
<keyword evidence="2" id="KW-1133">Transmembrane helix</keyword>
<keyword evidence="2" id="KW-0812">Transmembrane</keyword>
<reference evidence="3" key="2">
    <citation type="submission" date="2020-07" db="EMBL/GenBank/DDBJ databases">
        <authorList>
            <person name="Vera ALvarez R."/>
            <person name="Arias-Moreno D.M."/>
            <person name="Jimenez-Jacinto V."/>
            <person name="Jimenez-Bremont J.F."/>
            <person name="Swaminathan K."/>
            <person name="Moose S.P."/>
            <person name="Guerrero-Gonzalez M.L."/>
            <person name="Marino-Ramirez L."/>
            <person name="Landsman D."/>
            <person name="Rodriguez-Kessler M."/>
            <person name="Delgado-Sanchez P."/>
        </authorList>
    </citation>
    <scope>NUCLEOTIDE SEQUENCE</scope>
    <source>
        <tissue evidence="3">Cladode</tissue>
    </source>
</reference>
<dbReference type="AlphaFoldDB" id="A0A7C9ANC2"/>
<accession>A0A7C9ANC2</accession>
<feature type="compositionally biased region" description="Low complexity" evidence="1">
    <location>
        <begin position="284"/>
        <end position="297"/>
    </location>
</feature>
<evidence type="ECO:0000256" key="1">
    <source>
        <dbReference type="SAM" id="MobiDB-lite"/>
    </source>
</evidence>
<dbReference type="InterPro" id="IPR019141">
    <property type="entry name" value="DUF2045"/>
</dbReference>
<sequence>MMDLQFLSKGLDFCKKRKKWVLLCAFFGASSYGTYRVYQLPGVARKRRKLFKLLTAFFSMAELVSDSAETIGVVSKEMKEFLRSDSDEIPKSLRQISKIATSDEFSDSLTRVSEALTVGILRGYRSEISSESGVEGSVSFTDKVMDKILSSAGTGFVSVIAGSFARNLVQGFYSSAESVNGSCGNGMANGTNDKVDLSSVPRWVNVICADKCKDLMANCIQVFVSTAVAAYLDKTLDINAFDEIFAGLANPNHENKMKDMLVSVCNGAVQTFVKTSHHLLTSKNRNSNTHSSLSNSSVDDGNYTTLNGQEFNNGEKEAIPLCLTDTQVSNDNQGGSWSGMVLSTLSVPSNRRFVLDVTGRVTFETFKSVLQLVQGKVTEGLERSSYAVHDHIVHKGRQAVQYFGLKSYVCFTICFALLLHMICSTRALLPA</sequence>
<organism evidence="3">
    <name type="scientific">Opuntia streptacantha</name>
    <name type="common">Prickly pear cactus</name>
    <name type="synonym">Opuntia cardona</name>
    <dbReference type="NCBI Taxonomy" id="393608"/>
    <lineage>
        <taxon>Eukaryota</taxon>
        <taxon>Viridiplantae</taxon>
        <taxon>Streptophyta</taxon>
        <taxon>Embryophyta</taxon>
        <taxon>Tracheophyta</taxon>
        <taxon>Spermatophyta</taxon>
        <taxon>Magnoliopsida</taxon>
        <taxon>eudicotyledons</taxon>
        <taxon>Gunneridae</taxon>
        <taxon>Pentapetalae</taxon>
        <taxon>Caryophyllales</taxon>
        <taxon>Cactineae</taxon>
        <taxon>Cactaceae</taxon>
        <taxon>Opuntioideae</taxon>
        <taxon>Opuntia</taxon>
    </lineage>
</organism>
<proteinExistence type="predicted"/>
<evidence type="ECO:0000256" key="2">
    <source>
        <dbReference type="SAM" id="Phobius"/>
    </source>
</evidence>